<dbReference type="GO" id="GO:0016787">
    <property type="term" value="F:hydrolase activity"/>
    <property type="evidence" value="ECO:0007669"/>
    <property type="project" value="UniProtKB-KW"/>
</dbReference>
<evidence type="ECO:0000256" key="2">
    <source>
        <dbReference type="ARBA" id="ARBA00022801"/>
    </source>
</evidence>
<reference evidence="5 6" key="1">
    <citation type="submission" date="2017-04" db="EMBL/GenBank/DDBJ databases">
        <title>Genome Sequence of the Model Brown-Rot Fungus Postia placenta SB12.</title>
        <authorList>
            <consortium name="DOE Joint Genome Institute"/>
            <person name="Gaskell J."/>
            <person name="Kersten P."/>
            <person name="Larrondo L.F."/>
            <person name="Canessa P."/>
            <person name="Martinez D."/>
            <person name="Hibbett D."/>
            <person name="Schmoll M."/>
            <person name="Kubicek C.P."/>
            <person name="Martinez A.T."/>
            <person name="Yadav J."/>
            <person name="Master E."/>
            <person name="Magnuson J.K."/>
            <person name="James T."/>
            <person name="Yaver D."/>
            <person name="Berka R."/>
            <person name="Labutti K."/>
            <person name="Lipzen A."/>
            <person name="Aerts A."/>
            <person name="Barry K."/>
            <person name="Henrissat B."/>
            <person name="Blanchette R."/>
            <person name="Grigoriev I."/>
            <person name="Cullen D."/>
        </authorList>
    </citation>
    <scope>NUCLEOTIDE SEQUENCE [LARGE SCALE GENOMIC DNA]</scope>
    <source>
        <strain evidence="5 6">MAD-698-R-SB12</strain>
    </source>
</reference>
<dbReference type="Pfam" id="PF00135">
    <property type="entry name" value="COesterase"/>
    <property type="match status" value="1"/>
</dbReference>
<dbReference type="OrthoDB" id="408631at2759"/>
<evidence type="ECO:0000259" key="4">
    <source>
        <dbReference type="Pfam" id="PF00135"/>
    </source>
</evidence>
<dbReference type="STRING" id="670580.A0A1X6MSI4"/>
<proteinExistence type="inferred from homology"/>
<feature type="signal peptide" evidence="3">
    <location>
        <begin position="1"/>
        <end position="26"/>
    </location>
</feature>
<keyword evidence="3" id="KW-0732">Signal</keyword>
<evidence type="ECO:0000256" key="1">
    <source>
        <dbReference type="ARBA" id="ARBA00005964"/>
    </source>
</evidence>
<dbReference type="Proteomes" id="UP000194127">
    <property type="component" value="Unassembled WGS sequence"/>
</dbReference>
<evidence type="ECO:0000313" key="6">
    <source>
        <dbReference type="Proteomes" id="UP000194127"/>
    </source>
</evidence>
<dbReference type="EMBL" id="KZ110602">
    <property type="protein sequence ID" value="OSX59345.1"/>
    <property type="molecule type" value="Genomic_DNA"/>
</dbReference>
<dbReference type="PROSITE" id="PS00122">
    <property type="entry name" value="CARBOXYLESTERASE_B_1"/>
    <property type="match status" value="1"/>
</dbReference>
<feature type="domain" description="Carboxylesterase type B" evidence="4">
    <location>
        <begin position="31"/>
        <end position="458"/>
    </location>
</feature>
<keyword evidence="6" id="KW-1185">Reference proteome</keyword>
<evidence type="ECO:0000313" key="5">
    <source>
        <dbReference type="EMBL" id="OSX59345.1"/>
    </source>
</evidence>
<dbReference type="GeneID" id="36334003"/>
<dbReference type="InterPro" id="IPR019819">
    <property type="entry name" value="Carboxylesterase_B_CS"/>
</dbReference>
<dbReference type="InterPro" id="IPR002018">
    <property type="entry name" value="CarbesteraseB"/>
</dbReference>
<dbReference type="PROSITE" id="PS00941">
    <property type="entry name" value="CARBOXYLESTERASE_B_2"/>
    <property type="match status" value="1"/>
</dbReference>
<evidence type="ECO:0000256" key="3">
    <source>
        <dbReference type="RuleBase" id="RU361235"/>
    </source>
</evidence>
<dbReference type="InterPro" id="IPR050309">
    <property type="entry name" value="Type-B_Carboxylest/Lipase"/>
</dbReference>
<gene>
    <name evidence="5" type="ORF">POSPLADRAFT_1184074</name>
</gene>
<dbReference type="Gene3D" id="3.40.50.1820">
    <property type="entry name" value="alpha/beta hydrolase"/>
    <property type="match status" value="1"/>
</dbReference>
<dbReference type="PANTHER" id="PTHR11559">
    <property type="entry name" value="CARBOXYLESTERASE"/>
    <property type="match status" value="1"/>
</dbReference>
<dbReference type="SUPFAM" id="SSF53474">
    <property type="entry name" value="alpha/beta-Hydrolases"/>
    <property type="match status" value="1"/>
</dbReference>
<dbReference type="EC" id="3.1.1.-" evidence="3"/>
<feature type="chain" id="PRO_5010755357" description="Carboxylic ester hydrolase" evidence="3">
    <location>
        <begin position="27"/>
        <end position="544"/>
    </location>
</feature>
<dbReference type="RefSeq" id="XP_024336139.1">
    <property type="nucleotide sequence ID" value="XM_024489054.1"/>
</dbReference>
<accession>A0A1X6MSI4</accession>
<comment type="similarity">
    <text evidence="1 3">Belongs to the type-B carboxylesterase/lipase family.</text>
</comment>
<keyword evidence="2 3" id="KW-0378">Hydrolase</keyword>
<sequence length="544" mass="59192">MILDVLTRSSSLLLLAGVVFSNGAASQNTYPVVELTYGSFRGNTTGNITSFLGMPYASPPVGELRFRSPQPPRPFEGIQDAFSYGAACFQQAEVLSPLLPPNISTTQSGSLKNISEDCLFINVIKPAYAVPGTNLPVVFWVVGGGFTRGDSSLNPGGPVVERSLVLGEPMVHVSINYRLNAFGFLASKEVQEARVGNLAIRDQRFALEWVHQHIHAFGGDPSKVTIWGESAGSICVGLQMLVNGGYNGGLFRAVVMESGSLSVSATLEDGQGYYDQIVNATGCAGEEDTLECLRHTSYDALAAAINETPSIFNYTSLNLAWQPRIDYDLFPISGPQALQEGLYTKVPFISGTDDDEGTIFSFSSINTTYFPTSSPDVVEAIAQAYPEDPIYGSPFGTGTANNLTSQFKRIAAFQGDLVFQAPRRLLLQYASQTQNAWSFVFKRYKSTQYVGSYHGADTSDFYKEIDYIGMDALINFVTKLDPNADPTLPANISYLSGFEWPQWNSSPSRPILTFWDPVPSINITSDTYRSDEVGLMMNLSLPSS</sequence>
<name>A0A1X6MSI4_9APHY</name>
<dbReference type="InterPro" id="IPR019826">
    <property type="entry name" value="Carboxylesterase_B_AS"/>
</dbReference>
<protein>
    <recommendedName>
        <fullName evidence="3">Carboxylic ester hydrolase</fullName>
        <ecNumber evidence="3">3.1.1.-</ecNumber>
    </recommendedName>
</protein>
<dbReference type="InterPro" id="IPR029058">
    <property type="entry name" value="AB_hydrolase_fold"/>
</dbReference>
<dbReference type="AlphaFoldDB" id="A0A1X6MSI4"/>
<organism evidence="5 6">
    <name type="scientific">Postia placenta MAD-698-R-SB12</name>
    <dbReference type="NCBI Taxonomy" id="670580"/>
    <lineage>
        <taxon>Eukaryota</taxon>
        <taxon>Fungi</taxon>
        <taxon>Dikarya</taxon>
        <taxon>Basidiomycota</taxon>
        <taxon>Agaricomycotina</taxon>
        <taxon>Agaricomycetes</taxon>
        <taxon>Polyporales</taxon>
        <taxon>Adustoporiaceae</taxon>
        <taxon>Rhodonia</taxon>
    </lineage>
</organism>